<dbReference type="GO" id="GO:0008168">
    <property type="term" value="F:methyltransferase activity"/>
    <property type="evidence" value="ECO:0007669"/>
    <property type="project" value="UniProtKB-KW"/>
</dbReference>
<dbReference type="Gene3D" id="3.40.50.150">
    <property type="entry name" value="Vaccinia Virus protein VP39"/>
    <property type="match status" value="1"/>
</dbReference>
<proteinExistence type="predicted"/>
<protein>
    <submittedName>
        <fullName evidence="4">Class I SAM-dependent methyltransferase</fullName>
    </submittedName>
</protein>
<dbReference type="EMBL" id="BAABHV010000009">
    <property type="protein sequence ID" value="GAA5051690.1"/>
    <property type="molecule type" value="Genomic_DNA"/>
</dbReference>
<dbReference type="PANTHER" id="PTHR43861:SF1">
    <property type="entry name" value="TRANS-ACONITATE 2-METHYLTRANSFERASE"/>
    <property type="match status" value="1"/>
</dbReference>
<evidence type="ECO:0000313" key="4">
    <source>
        <dbReference type="EMBL" id="GAA5051690.1"/>
    </source>
</evidence>
<accession>A0ABP9K5X8</accession>
<dbReference type="Pfam" id="PF13649">
    <property type="entry name" value="Methyltransf_25"/>
    <property type="match status" value="1"/>
</dbReference>
<comment type="caution">
    <text evidence="4">The sequence shown here is derived from an EMBL/GenBank/DDBJ whole genome shotgun (WGS) entry which is preliminary data.</text>
</comment>
<gene>
    <name evidence="4" type="ORF">GCM10023208_11830</name>
</gene>
<organism evidence="4 5">
    <name type="scientific">Erythrobacter westpacificensis</name>
    <dbReference type="NCBI Taxonomy" id="1055231"/>
    <lineage>
        <taxon>Bacteria</taxon>
        <taxon>Pseudomonadati</taxon>
        <taxon>Pseudomonadota</taxon>
        <taxon>Alphaproteobacteria</taxon>
        <taxon>Sphingomonadales</taxon>
        <taxon>Erythrobacteraceae</taxon>
        <taxon>Erythrobacter/Porphyrobacter group</taxon>
        <taxon>Erythrobacter</taxon>
    </lineage>
</organism>
<dbReference type="RefSeq" id="WP_346032192.1">
    <property type="nucleotide sequence ID" value="NZ_BAABHV010000009.1"/>
</dbReference>
<dbReference type="InterPro" id="IPR041698">
    <property type="entry name" value="Methyltransf_25"/>
</dbReference>
<name>A0ABP9K5X8_9SPHN</name>
<sequence>MTDEATLAFYDREAPSYTMSFAQGPARYLDAFLDQLPDGAHILELGCGGGRDASRMIERGFSVDMTDGSKGMAKKARERTGQDVRLLRFEDLDAVEAYDAVWAHASLHHQPLAGLGDVLARVRRAVRPGGLFFANYKLGDGDDRDKFGRLYNFSPRQHLLDLYGDAGWHLEEVEDYRDGGLDKVERDWIAITARKHG</sequence>
<evidence type="ECO:0000256" key="2">
    <source>
        <dbReference type="ARBA" id="ARBA00022679"/>
    </source>
</evidence>
<dbReference type="Proteomes" id="UP001500518">
    <property type="component" value="Unassembled WGS sequence"/>
</dbReference>
<dbReference type="GO" id="GO:0032259">
    <property type="term" value="P:methylation"/>
    <property type="evidence" value="ECO:0007669"/>
    <property type="project" value="UniProtKB-KW"/>
</dbReference>
<evidence type="ECO:0000259" key="3">
    <source>
        <dbReference type="Pfam" id="PF13649"/>
    </source>
</evidence>
<dbReference type="InterPro" id="IPR029063">
    <property type="entry name" value="SAM-dependent_MTases_sf"/>
</dbReference>
<keyword evidence="1 4" id="KW-0489">Methyltransferase</keyword>
<reference evidence="5" key="1">
    <citation type="journal article" date="2019" name="Int. J. Syst. Evol. Microbiol.">
        <title>The Global Catalogue of Microorganisms (GCM) 10K type strain sequencing project: providing services to taxonomists for standard genome sequencing and annotation.</title>
        <authorList>
            <consortium name="The Broad Institute Genomics Platform"/>
            <consortium name="The Broad Institute Genome Sequencing Center for Infectious Disease"/>
            <person name="Wu L."/>
            <person name="Ma J."/>
        </authorList>
    </citation>
    <scope>NUCLEOTIDE SEQUENCE [LARGE SCALE GENOMIC DNA]</scope>
    <source>
        <strain evidence="5">JCM 18014</strain>
    </source>
</reference>
<keyword evidence="2" id="KW-0808">Transferase</keyword>
<evidence type="ECO:0000313" key="5">
    <source>
        <dbReference type="Proteomes" id="UP001500518"/>
    </source>
</evidence>
<evidence type="ECO:0000256" key="1">
    <source>
        <dbReference type="ARBA" id="ARBA00022603"/>
    </source>
</evidence>
<keyword evidence="5" id="KW-1185">Reference proteome</keyword>
<dbReference type="SUPFAM" id="SSF53335">
    <property type="entry name" value="S-adenosyl-L-methionine-dependent methyltransferases"/>
    <property type="match status" value="1"/>
</dbReference>
<dbReference type="PANTHER" id="PTHR43861">
    <property type="entry name" value="TRANS-ACONITATE 2-METHYLTRANSFERASE-RELATED"/>
    <property type="match status" value="1"/>
</dbReference>
<feature type="domain" description="Methyltransferase" evidence="3">
    <location>
        <begin position="42"/>
        <end position="130"/>
    </location>
</feature>
<dbReference type="CDD" id="cd02440">
    <property type="entry name" value="AdoMet_MTases"/>
    <property type="match status" value="1"/>
</dbReference>